<dbReference type="Pfam" id="PF03477">
    <property type="entry name" value="ATP-cone"/>
    <property type="match status" value="1"/>
</dbReference>
<evidence type="ECO:0000256" key="5">
    <source>
        <dbReference type="ARBA" id="ARBA00023125"/>
    </source>
</evidence>
<keyword evidence="4 7" id="KW-0805">Transcription regulation</keyword>
<dbReference type="NCBIfam" id="TIGR00244">
    <property type="entry name" value="transcriptional regulator NrdR"/>
    <property type="match status" value="1"/>
</dbReference>
<dbReference type="GO" id="GO:0008270">
    <property type="term" value="F:zinc ion binding"/>
    <property type="evidence" value="ECO:0007669"/>
    <property type="project" value="UniProtKB-UniRule"/>
</dbReference>
<dbReference type="HAMAP" id="MF_00440">
    <property type="entry name" value="NrdR"/>
    <property type="match status" value="1"/>
</dbReference>
<keyword evidence="7" id="KW-0862">Zinc</keyword>
<feature type="zinc finger region" evidence="7">
    <location>
        <begin position="3"/>
        <end position="34"/>
    </location>
</feature>
<feature type="domain" description="ATP-cone" evidence="8">
    <location>
        <begin position="48"/>
        <end position="138"/>
    </location>
</feature>
<evidence type="ECO:0000256" key="6">
    <source>
        <dbReference type="ARBA" id="ARBA00023163"/>
    </source>
</evidence>
<comment type="function">
    <text evidence="7">Negatively regulates transcription of bacterial ribonucleotide reductase nrd genes and operons by binding to NrdR-boxes.</text>
</comment>
<keyword evidence="3 7" id="KW-0067">ATP-binding</keyword>
<accession>A0A2A4YGP4</accession>
<dbReference type="Proteomes" id="UP000217838">
    <property type="component" value="Unassembled WGS sequence"/>
</dbReference>
<dbReference type="InterPro" id="IPR003796">
    <property type="entry name" value="RNR_NrdR-like"/>
</dbReference>
<sequence>MKCPFCSHPESKVTDSRNAVEMNAIRRRRECLKCFKRFTTFETVDLSLQVKKRDGRYEDFSLDKLIRGLAAACRHTRVSHDKVRELGSKIATELMGLQIREISATELGEVVMKRLQNLDTVAYIRYACVYKRFKDMDQLMDAIHDLASDEKVLKK</sequence>
<dbReference type="PANTHER" id="PTHR30455:SF2">
    <property type="entry name" value="TRANSCRIPTIONAL REPRESSOR NRDR"/>
    <property type="match status" value="1"/>
</dbReference>
<dbReference type="AlphaFoldDB" id="A0A2A4YGP4"/>
<keyword evidence="5 7" id="KW-0238">DNA-binding</keyword>
<evidence type="ECO:0000313" key="10">
    <source>
        <dbReference type="Proteomes" id="UP000217838"/>
    </source>
</evidence>
<proteinExistence type="inferred from homology"/>
<evidence type="ECO:0000256" key="3">
    <source>
        <dbReference type="ARBA" id="ARBA00022840"/>
    </source>
</evidence>
<dbReference type="Pfam" id="PF22811">
    <property type="entry name" value="Zn_ribbon_NrdR"/>
    <property type="match status" value="1"/>
</dbReference>
<organism evidence="9 10">
    <name type="scientific">Aerophobetes bacterium</name>
    <dbReference type="NCBI Taxonomy" id="2030807"/>
    <lineage>
        <taxon>Bacteria</taxon>
        <taxon>Candidatus Aerophobota</taxon>
    </lineage>
</organism>
<dbReference type="EMBL" id="NVUU01000047">
    <property type="protein sequence ID" value="PCI94018.1"/>
    <property type="molecule type" value="Genomic_DNA"/>
</dbReference>
<evidence type="ECO:0000313" key="9">
    <source>
        <dbReference type="EMBL" id="PCI94018.1"/>
    </source>
</evidence>
<keyword evidence="6 7" id="KW-0804">Transcription</keyword>
<dbReference type="PANTHER" id="PTHR30455">
    <property type="entry name" value="TRANSCRIPTIONAL REPRESSOR NRDR"/>
    <property type="match status" value="1"/>
</dbReference>
<evidence type="ECO:0000256" key="7">
    <source>
        <dbReference type="HAMAP-Rule" id="MF_00440"/>
    </source>
</evidence>
<dbReference type="InterPro" id="IPR005144">
    <property type="entry name" value="ATP-cone_dom"/>
</dbReference>
<keyword evidence="2 7" id="KW-0547">Nucleotide-binding</keyword>
<comment type="similarity">
    <text evidence="7">Belongs to the NrdR family.</text>
</comment>
<protein>
    <recommendedName>
        <fullName evidence="7">Transcriptional repressor NrdR</fullName>
    </recommendedName>
</protein>
<dbReference type="PROSITE" id="PS51161">
    <property type="entry name" value="ATP_CONE"/>
    <property type="match status" value="1"/>
</dbReference>
<evidence type="ECO:0000256" key="4">
    <source>
        <dbReference type="ARBA" id="ARBA00023015"/>
    </source>
</evidence>
<dbReference type="InterPro" id="IPR055173">
    <property type="entry name" value="NrdR-like_N"/>
</dbReference>
<keyword evidence="1 7" id="KW-0678">Repressor</keyword>
<keyword evidence="7" id="KW-0863">Zinc-finger</keyword>
<comment type="caution">
    <text evidence="9">The sequence shown here is derived from an EMBL/GenBank/DDBJ whole genome shotgun (WGS) entry which is preliminary data.</text>
</comment>
<evidence type="ECO:0000259" key="8">
    <source>
        <dbReference type="PROSITE" id="PS51161"/>
    </source>
</evidence>
<reference evidence="10" key="1">
    <citation type="submission" date="2017-08" db="EMBL/GenBank/DDBJ databases">
        <title>A dynamic microbial community with high functional redundancy inhabits the cold, oxic subseafloor aquifer.</title>
        <authorList>
            <person name="Tully B.J."/>
            <person name="Wheat C.G."/>
            <person name="Glazer B.T."/>
            <person name="Huber J.A."/>
        </authorList>
    </citation>
    <scope>NUCLEOTIDE SEQUENCE [LARGE SCALE GENOMIC DNA]</scope>
</reference>
<evidence type="ECO:0000256" key="2">
    <source>
        <dbReference type="ARBA" id="ARBA00022741"/>
    </source>
</evidence>
<comment type="cofactor">
    <cofactor evidence="7">
        <name>Zn(2+)</name>
        <dbReference type="ChEBI" id="CHEBI:29105"/>
    </cofactor>
    <text evidence="7">Binds 1 zinc ion.</text>
</comment>
<dbReference type="GO" id="GO:0005524">
    <property type="term" value="F:ATP binding"/>
    <property type="evidence" value="ECO:0007669"/>
    <property type="project" value="UniProtKB-UniRule"/>
</dbReference>
<dbReference type="GO" id="GO:0003677">
    <property type="term" value="F:DNA binding"/>
    <property type="evidence" value="ECO:0007669"/>
    <property type="project" value="UniProtKB-KW"/>
</dbReference>
<keyword evidence="7" id="KW-0479">Metal-binding</keyword>
<dbReference type="GO" id="GO:0045892">
    <property type="term" value="P:negative regulation of DNA-templated transcription"/>
    <property type="evidence" value="ECO:0007669"/>
    <property type="project" value="UniProtKB-UniRule"/>
</dbReference>
<name>A0A2A4YGP4_UNCAE</name>
<gene>
    <name evidence="7" type="primary">nrdR</name>
    <name evidence="9" type="ORF">COB11_04415</name>
</gene>
<evidence type="ECO:0000256" key="1">
    <source>
        <dbReference type="ARBA" id="ARBA00022491"/>
    </source>
</evidence>